<organism evidence="1 2">
    <name type="scientific">Brachionus plicatilis</name>
    <name type="common">Marine rotifer</name>
    <name type="synonym">Brachionus muelleri</name>
    <dbReference type="NCBI Taxonomy" id="10195"/>
    <lineage>
        <taxon>Eukaryota</taxon>
        <taxon>Metazoa</taxon>
        <taxon>Spiralia</taxon>
        <taxon>Gnathifera</taxon>
        <taxon>Rotifera</taxon>
        <taxon>Eurotatoria</taxon>
        <taxon>Monogononta</taxon>
        <taxon>Pseudotrocha</taxon>
        <taxon>Ploima</taxon>
        <taxon>Brachionidae</taxon>
        <taxon>Brachionus</taxon>
    </lineage>
</organism>
<evidence type="ECO:0000313" key="1">
    <source>
        <dbReference type="EMBL" id="RNA09920.1"/>
    </source>
</evidence>
<dbReference type="Proteomes" id="UP000276133">
    <property type="component" value="Unassembled WGS sequence"/>
</dbReference>
<gene>
    <name evidence="1" type="ORF">BpHYR1_006986</name>
</gene>
<evidence type="ECO:0000313" key="2">
    <source>
        <dbReference type="Proteomes" id="UP000276133"/>
    </source>
</evidence>
<sequence length="62" mass="7199">MILLIKHNKNQVLIKSGSRFSSKRGPLSHGLIKEKGQLEHHSLVRKLDYKSISLLFYQKKIL</sequence>
<dbReference type="AlphaFoldDB" id="A0A3M7QEW4"/>
<keyword evidence="2" id="KW-1185">Reference proteome</keyword>
<reference evidence="1 2" key="1">
    <citation type="journal article" date="2018" name="Sci. Rep.">
        <title>Genomic signatures of local adaptation to the degree of environmental predictability in rotifers.</title>
        <authorList>
            <person name="Franch-Gras L."/>
            <person name="Hahn C."/>
            <person name="Garcia-Roger E.M."/>
            <person name="Carmona M.J."/>
            <person name="Serra M."/>
            <person name="Gomez A."/>
        </authorList>
    </citation>
    <scope>NUCLEOTIDE SEQUENCE [LARGE SCALE GENOMIC DNA]</scope>
    <source>
        <strain evidence="1">HYR1</strain>
    </source>
</reference>
<dbReference type="EMBL" id="REGN01006338">
    <property type="protein sequence ID" value="RNA09920.1"/>
    <property type="molecule type" value="Genomic_DNA"/>
</dbReference>
<comment type="caution">
    <text evidence="1">The sequence shown here is derived from an EMBL/GenBank/DDBJ whole genome shotgun (WGS) entry which is preliminary data.</text>
</comment>
<protein>
    <submittedName>
        <fullName evidence="1">Uncharacterized protein</fullName>
    </submittedName>
</protein>
<accession>A0A3M7QEW4</accession>
<proteinExistence type="predicted"/>
<name>A0A3M7QEW4_BRAPC</name>